<evidence type="ECO:0000313" key="1">
    <source>
        <dbReference type="EMBL" id="MCI35182.1"/>
    </source>
</evidence>
<accession>A0A392RGB8</accession>
<dbReference type="AlphaFoldDB" id="A0A392RGB8"/>
<feature type="non-terminal residue" evidence="1">
    <location>
        <position position="1"/>
    </location>
</feature>
<protein>
    <recommendedName>
        <fullName evidence="3">DUF4283 domain protein</fullName>
    </recommendedName>
</protein>
<comment type="caution">
    <text evidence="1">The sequence shown here is derived from an EMBL/GenBank/DDBJ whole genome shotgun (WGS) entry which is preliminary data.</text>
</comment>
<reference evidence="1 2" key="1">
    <citation type="journal article" date="2018" name="Front. Plant Sci.">
        <title>Red Clover (Trifolium pratense) and Zigzag Clover (T. medium) - A Picture of Genomic Similarities and Differences.</title>
        <authorList>
            <person name="Dluhosova J."/>
            <person name="Istvanek J."/>
            <person name="Nedelnik J."/>
            <person name="Repkova J."/>
        </authorList>
    </citation>
    <scope>NUCLEOTIDE SEQUENCE [LARGE SCALE GENOMIC DNA]</scope>
    <source>
        <strain evidence="2">cv. 10/8</strain>
        <tissue evidence="1">Leaf</tissue>
    </source>
</reference>
<organism evidence="1 2">
    <name type="scientific">Trifolium medium</name>
    <dbReference type="NCBI Taxonomy" id="97028"/>
    <lineage>
        <taxon>Eukaryota</taxon>
        <taxon>Viridiplantae</taxon>
        <taxon>Streptophyta</taxon>
        <taxon>Embryophyta</taxon>
        <taxon>Tracheophyta</taxon>
        <taxon>Spermatophyta</taxon>
        <taxon>Magnoliopsida</taxon>
        <taxon>eudicotyledons</taxon>
        <taxon>Gunneridae</taxon>
        <taxon>Pentapetalae</taxon>
        <taxon>rosids</taxon>
        <taxon>fabids</taxon>
        <taxon>Fabales</taxon>
        <taxon>Fabaceae</taxon>
        <taxon>Papilionoideae</taxon>
        <taxon>50 kb inversion clade</taxon>
        <taxon>NPAAA clade</taxon>
        <taxon>Hologalegina</taxon>
        <taxon>IRL clade</taxon>
        <taxon>Trifolieae</taxon>
        <taxon>Trifolium</taxon>
    </lineage>
</organism>
<keyword evidence="2" id="KW-1185">Reference proteome</keyword>
<dbReference type="EMBL" id="LXQA010220970">
    <property type="protein sequence ID" value="MCI35182.1"/>
    <property type="molecule type" value="Genomic_DNA"/>
</dbReference>
<dbReference type="Proteomes" id="UP000265520">
    <property type="component" value="Unassembled WGS sequence"/>
</dbReference>
<evidence type="ECO:0008006" key="3">
    <source>
        <dbReference type="Google" id="ProtNLM"/>
    </source>
</evidence>
<feature type="non-terminal residue" evidence="1">
    <location>
        <position position="133"/>
    </location>
</feature>
<sequence length="133" mass="15341">RQERGLVGREDKGRSFREALIFSNNHSVEALSDDSVLQVEVDALVLNELYQSFVGVLALDMDVTRIRTTLYMEGRQHISVKFMGGKLILLHSPKVGELEALIKAKADWLIYYFKEVKPWSAELFNDKREVWVK</sequence>
<evidence type="ECO:0000313" key="2">
    <source>
        <dbReference type="Proteomes" id="UP000265520"/>
    </source>
</evidence>
<name>A0A392RGB8_9FABA</name>
<proteinExistence type="predicted"/>